<organism evidence="2">
    <name type="scientific">Tetraselmis sp. GSL018</name>
    <dbReference type="NCBI Taxonomy" id="582737"/>
    <lineage>
        <taxon>Eukaryota</taxon>
        <taxon>Viridiplantae</taxon>
        <taxon>Chlorophyta</taxon>
        <taxon>core chlorophytes</taxon>
        <taxon>Chlorodendrophyceae</taxon>
        <taxon>Chlorodendrales</taxon>
        <taxon>Chlorodendraceae</taxon>
        <taxon>Tetraselmis</taxon>
    </lineage>
</organism>
<evidence type="ECO:0000256" key="1">
    <source>
        <dbReference type="SAM" id="MobiDB-lite"/>
    </source>
</evidence>
<feature type="compositionally biased region" description="Gly residues" evidence="1">
    <location>
        <begin position="137"/>
        <end position="152"/>
    </location>
</feature>
<protein>
    <submittedName>
        <fullName evidence="2">Uncharacterized protein</fullName>
    </submittedName>
</protein>
<gene>
    <name evidence="2" type="ORF">TSPGSL018_22384</name>
</gene>
<feature type="compositionally biased region" description="Basic and acidic residues" evidence="1">
    <location>
        <begin position="7"/>
        <end position="16"/>
    </location>
</feature>
<reference evidence="2" key="1">
    <citation type="submission" date="2014-05" db="EMBL/GenBank/DDBJ databases">
        <title>The transcriptome of the halophilic microalga Tetraselmis sp. GSL018 isolated from the Great Salt Lake, Utah.</title>
        <authorList>
            <person name="Jinkerson R.E."/>
            <person name="D'Adamo S."/>
            <person name="Posewitz M.C."/>
        </authorList>
    </citation>
    <scope>NUCLEOTIDE SEQUENCE</scope>
    <source>
        <strain evidence="2">GSL018</strain>
    </source>
</reference>
<name>A0A061RY62_9CHLO</name>
<feature type="region of interest" description="Disordered" evidence="1">
    <location>
        <begin position="129"/>
        <end position="169"/>
    </location>
</feature>
<dbReference type="AlphaFoldDB" id="A0A061RY62"/>
<feature type="non-terminal residue" evidence="2">
    <location>
        <position position="1"/>
    </location>
</feature>
<feature type="region of interest" description="Disordered" evidence="1">
    <location>
        <begin position="1"/>
        <end position="20"/>
    </location>
</feature>
<sequence length="169" mass="17203">GGPQGREGADRGDDQGLGRAHVLGAEPGAAPQALPPLLRGGLDGLQLGRDGPVAGGGLLRLCPPPPELLLQRGVLLVRLLKFRRGRSGRVSETLRPRARMQAVPLLTVSFGGDPLCKCTRSRFRLPLRPLASSSQQGKGGGGGGGADSGGGICCAPRPEVSGASRPLLA</sequence>
<evidence type="ECO:0000313" key="2">
    <source>
        <dbReference type="EMBL" id="JAC75674.1"/>
    </source>
</evidence>
<proteinExistence type="predicted"/>
<dbReference type="EMBL" id="GBEZ01009953">
    <property type="protein sequence ID" value="JAC75674.1"/>
    <property type="molecule type" value="Transcribed_RNA"/>
</dbReference>
<accession>A0A061RY62</accession>